<dbReference type="InterPro" id="IPR018247">
    <property type="entry name" value="EF_Hand_1_Ca_BS"/>
</dbReference>
<proteinExistence type="predicted"/>
<dbReference type="InterPro" id="IPR011992">
    <property type="entry name" value="EF-hand-dom_pair"/>
</dbReference>
<dbReference type="Proteomes" id="UP001371305">
    <property type="component" value="Unassembled WGS sequence"/>
</dbReference>
<gene>
    <name evidence="3" type="ORF">WKV53_09025</name>
</gene>
<keyword evidence="4" id="KW-1185">Reference proteome</keyword>
<feature type="compositionally biased region" description="Basic and acidic residues" evidence="1">
    <location>
        <begin position="94"/>
        <end position="103"/>
    </location>
</feature>
<feature type="compositionally biased region" description="Gly residues" evidence="1">
    <location>
        <begin position="179"/>
        <end position="198"/>
    </location>
</feature>
<feature type="region of interest" description="Disordered" evidence="1">
    <location>
        <begin position="18"/>
        <end position="198"/>
    </location>
</feature>
<feature type="domain" description="EF-hand" evidence="2">
    <location>
        <begin position="141"/>
        <end position="156"/>
    </location>
</feature>
<sequence length="198" mass="20878">MKTKLPWMVVTAVLLAACDEKQEPKAAAQPKPASTTKRFTPDKAAAATKPAPAPVPEPEAEPVDPAVAQETPPPAATPAPQTTPQAPTLTPEEAQAKRNEARQQRIARVAEQMTTRLKQQDANGDGLITQNELTGPMQRGFTRADTNKDGSLDATEQQAMVQSISERMANPDNRRDRGGFAGRGGGGFGGGGGRGRGF</sequence>
<dbReference type="Pfam" id="PF13202">
    <property type="entry name" value="EF-hand_5"/>
    <property type="match status" value="1"/>
</dbReference>
<accession>A0ABU9ASE1</accession>
<evidence type="ECO:0000313" key="4">
    <source>
        <dbReference type="Proteomes" id="UP001371305"/>
    </source>
</evidence>
<evidence type="ECO:0000259" key="2">
    <source>
        <dbReference type="Pfam" id="PF13202"/>
    </source>
</evidence>
<evidence type="ECO:0000313" key="3">
    <source>
        <dbReference type="EMBL" id="MEK7950637.1"/>
    </source>
</evidence>
<feature type="compositionally biased region" description="Polar residues" evidence="1">
    <location>
        <begin position="154"/>
        <end position="165"/>
    </location>
</feature>
<dbReference type="PROSITE" id="PS00018">
    <property type="entry name" value="EF_HAND_1"/>
    <property type="match status" value="1"/>
</dbReference>
<comment type="caution">
    <text evidence="3">The sequence shown here is derived from an EMBL/GenBank/DDBJ whole genome shotgun (WGS) entry which is preliminary data.</text>
</comment>
<protein>
    <recommendedName>
        <fullName evidence="2">EF-hand domain-containing protein</fullName>
    </recommendedName>
</protein>
<name>A0ABU9ASE1_9BACT</name>
<organism evidence="3 4">
    <name type="scientific">Luteolibacter soli</name>
    <dbReference type="NCBI Taxonomy" id="3135280"/>
    <lineage>
        <taxon>Bacteria</taxon>
        <taxon>Pseudomonadati</taxon>
        <taxon>Verrucomicrobiota</taxon>
        <taxon>Verrucomicrobiia</taxon>
        <taxon>Verrucomicrobiales</taxon>
        <taxon>Verrucomicrobiaceae</taxon>
        <taxon>Luteolibacter</taxon>
    </lineage>
</organism>
<feature type="compositionally biased region" description="Low complexity" evidence="1">
    <location>
        <begin position="78"/>
        <end position="93"/>
    </location>
</feature>
<evidence type="ECO:0000256" key="1">
    <source>
        <dbReference type="SAM" id="MobiDB-lite"/>
    </source>
</evidence>
<dbReference type="EMBL" id="JBBUKT010000003">
    <property type="protein sequence ID" value="MEK7950637.1"/>
    <property type="molecule type" value="Genomic_DNA"/>
</dbReference>
<dbReference type="InterPro" id="IPR002048">
    <property type="entry name" value="EF_hand_dom"/>
</dbReference>
<feature type="compositionally biased region" description="Polar residues" evidence="1">
    <location>
        <begin position="112"/>
        <end position="133"/>
    </location>
</feature>
<dbReference type="SUPFAM" id="SSF47473">
    <property type="entry name" value="EF-hand"/>
    <property type="match status" value="1"/>
</dbReference>
<dbReference type="PROSITE" id="PS51257">
    <property type="entry name" value="PROKAR_LIPOPROTEIN"/>
    <property type="match status" value="1"/>
</dbReference>
<reference evidence="3 4" key="1">
    <citation type="submission" date="2024-04" db="EMBL/GenBank/DDBJ databases">
        <title>Luteolibacter sp. isolated from soil.</title>
        <authorList>
            <person name="An J."/>
        </authorList>
    </citation>
    <scope>NUCLEOTIDE SEQUENCE [LARGE SCALE GENOMIC DNA]</scope>
    <source>
        <strain evidence="3 4">Y139</strain>
    </source>
</reference>
<dbReference type="Gene3D" id="1.10.238.10">
    <property type="entry name" value="EF-hand"/>
    <property type="match status" value="1"/>
</dbReference>